<dbReference type="GO" id="GO:0005886">
    <property type="term" value="C:plasma membrane"/>
    <property type="evidence" value="ECO:0007669"/>
    <property type="project" value="UniProtKB-SubCell"/>
</dbReference>
<feature type="transmembrane region" description="Helical" evidence="7">
    <location>
        <begin position="109"/>
        <end position="133"/>
    </location>
</feature>
<dbReference type="InterPro" id="IPR035906">
    <property type="entry name" value="MetI-like_sf"/>
</dbReference>
<feature type="transmembrane region" description="Helical" evidence="7">
    <location>
        <begin position="244"/>
        <end position="265"/>
    </location>
</feature>
<comment type="caution">
    <text evidence="9">The sequence shown here is derived from an EMBL/GenBank/DDBJ whole genome shotgun (WGS) entry which is preliminary data.</text>
</comment>
<protein>
    <submittedName>
        <fullName evidence="9">Carbohydrate ABC transporter permease</fullName>
    </submittedName>
</protein>
<dbReference type="AlphaFoldDB" id="A0A3E2WUT3"/>
<dbReference type="Proteomes" id="UP000261111">
    <property type="component" value="Unassembled WGS sequence"/>
</dbReference>
<dbReference type="Gene3D" id="1.10.3720.10">
    <property type="entry name" value="MetI-like"/>
    <property type="match status" value="1"/>
</dbReference>
<evidence type="ECO:0000313" key="9">
    <source>
        <dbReference type="EMBL" id="RGC31223.1"/>
    </source>
</evidence>
<dbReference type="PANTHER" id="PTHR43744:SF3">
    <property type="entry name" value="LACTOSE TRANSPORT SYSTEM PERMEASE PROTEIN LACG"/>
    <property type="match status" value="1"/>
</dbReference>
<gene>
    <name evidence="9" type="ORF">DWX41_12660</name>
</gene>
<name>A0A3E2WUT3_9FIRM</name>
<dbReference type="GO" id="GO:0055085">
    <property type="term" value="P:transmembrane transport"/>
    <property type="evidence" value="ECO:0007669"/>
    <property type="project" value="InterPro"/>
</dbReference>
<keyword evidence="3" id="KW-1003">Cell membrane</keyword>
<dbReference type="Pfam" id="PF00528">
    <property type="entry name" value="BPD_transp_1"/>
    <property type="match status" value="1"/>
</dbReference>
<dbReference type="PANTHER" id="PTHR43744">
    <property type="entry name" value="ABC TRANSPORTER PERMEASE PROTEIN MG189-RELATED-RELATED"/>
    <property type="match status" value="1"/>
</dbReference>
<feature type="transmembrane region" description="Helical" evidence="7">
    <location>
        <begin position="12"/>
        <end position="33"/>
    </location>
</feature>
<dbReference type="RefSeq" id="WP_117440964.1">
    <property type="nucleotide sequence ID" value="NZ_QVIA01000013.1"/>
</dbReference>
<dbReference type="SUPFAM" id="SSF161098">
    <property type="entry name" value="MetI-like"/>
    <property type="match status" value="1"/>
</dbReference>
<proteinExistence type="inferred from homology"/>
<evidence type="ECO:0000259" key="8">
    <source>
        <dbReference type="PROSITE" id="PS50928"/>
    </source>
</evidence>
<evidence type="ECO:0000256" key="5">
    <source>
        <dbReference type="ARBA" id="ARBA00022989"/>
    </source>
</evidence>
<feature type="domain" description="ABC transmembrane type-1" evidence="8">
    <location>
        <begin position="71"/>
        <end position="265"/>
    </location>
</feature>
<keyword evidence="4 7" id="KW-0812">Transmembrane</keyword>
<dbReference type="PROSITE" id="PS50928">
    <property type="entry name" value="ABC_TM1"/>
    <property type="match status" value="1"/>
</dbReference>
<dbReference type="EMBL" id="QVIA01000013">
    <property type="protein sequence ID" value="RGC31223.1"/>
    <property type="molecule type" value="Genomic_DNA"/>
</dbReference>
<keyword evidence="5 7" id="KW-1133">Transmembrane helix</keyword>
<evidence type="ECO:0000256" key="6">
    <source>
        <dbReference type="ARBA" id="ARBA00023136"/>
    </source>
</evidence>
<evidence type="ECO:0000256" key="1">
    <source>
        <dbReference type="ARBA" id="ARBA00004651"/>
    </source>
</evidence>
<keyword evidence="2 7" id="KW-0813">Transport</keyword>
<feature type="transmembrane region" description="Helical" evidence="7">
    <location>
        <begin position="75"/>
        <end position="97"/>
    </location>
</feature>
<evidence type="ECO:0000256" key="2">
    <source>
        <dbReference type="ARBA" id="ARBA00022448"/>
    </source>
</evidence>
<evidence type="ECO:0000256" key="4">
    <source>
        <dbReference type="ARBA" id="ARBA00022692"/>
    </source>
</evidence>
<feature type="transmembrane region" description="Helical" evidence="7">
    <location>
        <begin position="145"/>
        <end position="165"/>
    </location>
</feature>
<keyword evidence="6 7" id="KW-0472">Membrane</keyword>
<accession>A0A3E2WUT3</accession>
<organism evidence="9 10">
    <name type="scientific">Hungatella hathewayi</name>
    <dbReference type="NCBI Taxonomy" id="154046"/>
    <lineage>
        <taxon>Bacteria</taxon>
        <taxon>Bacillati</taxon>
        <taxon>Bacillota</taxon>
        <taxon>Clostridia</taxon>
        <taxon>Lachnospirales</taxon>
        <taxon>Lachnospiraceae</taxon>
        <taxon>Hungatella</taxon>
    </lineage>
</organism>
<feature type="transmembrane region" description="Helical" evidence="7">
    <location>
        <begin position="186"/>
        <end position="211"/>
    </location>
</feature>
<sequence length="280" mass="31478">MMSKTRRWPKALSRIVLIVITAFTAFPFLWLFVLSFKTDTEILNSPFSLPECISFSNYERALHTLPLIKMFGNTLFVAVFALAISLVCTFMLSYAITRLQFKSKRLQNGLYLLFVAGLTILPYIVIFPTYRMIVSMGLLGNRASLILPLAATTMALGVLLMVGFLRDFPKEIEEAAIIDGCNIYQMCTRVVLPVIKPVLATVIIFNVLYFWNEYPISSVLVNDPKMMTISLGASMFRGRYSMDYSGMIAATVIIIIPQLLFYLLFQKHIVEGMTAGAVKG</sequence>
<evidence type="ECO:0000256" key="7">
    <source>
        <dbReference type="RuleBase" id="RU363032"/>
    </source>
</evidence>
<comment type="subcellular location">
    <subcellularLocation>
        <location evidence="1 7">Cell membrane</location>
        <topology evidence="1 7">Multi-pass membrane protein</topology>
    </subcellularLocation>
</comment>
<dbReference type="CDD" id="cd06261">
    <property type="entry name" value="TM_PBP2"/>
    <property type="match status" value="1"/>
</dbReference>
<evidence type="ECO:0000313" key="10">
    <source>
        <dbReference type="Proteomes" id="UP000261111"/>
    </source>
</evidence>
<comment type="similarity">
    <text evidence="7">Belongs to the binding-protein-dependent transport system permease family.</text>
</comment>
<dbReference type="InterPro" id="IPR000515">
    <property type="entry name" value="MetI-like"/>
</dbReference>
<reference evidence="9 10" key="1">
    <citation type="submission" date="2018-08" db="EMBL/GenBank/DDBJ databases">
        <title>A genome reference for cultivated species of the human gut microbiota.</title>
        <authorList>
            <person name="Zou Y."/>
            <person name="Xue W."/>
            <person name="Luo G."/>
        </authorList>
    </citation>
    <scope>NUCLEOTIDE SEQUENCE [LARGE SCALE GENOMIC DNA]</scope>
    <source>
        <strain evidence="9 10">AF19-21</strain>
    </source>
</reference>
<evidence type="ECO:0000256" key="3">
    <source>
        <dbReference type="ARBA" id="ARBA00022475"/>
    </source>
</evidence>